<evidence type="ECO:0000256" key="2">
    <source>
        <dbReference type="SAM" id="SignalP"/>
    </source>
</evidence>
<feature type="signal peptide" evidence="2">
    <location>
        <begin position="1"/>
        <end position="28"/>
    </location>
</feature>
<comment type="similarity">
    <text evidence="1">Belongs to the bacterial solute-binding protein 8 family.</text>
</comment>
<dbReference type="EMBL" id="JACRTD010000008">
    <property type="protein sequence ID" value="MBC8586123.1"/>
    <property type="molecule type" value="Genomic_DNA"/>
</dbReference>
<organism evidence="4 5">
    <name type="scientific">Youxingia wuxianensis</name>
    <dbReference type="NCBI Taxonomy" id="2763678"/>
    <lineage>
        <taxon>Bacteria</taxon>
        <taxon>Bacillati</taxon>
        <taxon>Bacillota</taxon>
        <taxon>Clostridia</taxon>
        <taxon>Eubacteriales</taxon>
        <taxon>Oscillospiraceae</taxon>
        <taxon>Youxingia</taxon>
    </lineage>
</organism>
<name>A0A926IIX7_9FIRM</name>
<dbReference type="InterPro" id="IPR050902">
    <property type="entry name" value="ABC_Transporter_SBP"/>
</dbReference>
<gene>
    <name evidence="4" type="ORF">H8705_11065</name>
</gene>
<sequence length="384" mass="42482">MKIRKIVRKASCLLLVLLMLSGCLPATPAELSPGELGNGWQVQSSMDLQYAQNFSVDYYPGDYTLLSISDGSRFLIVPEEGTVPAGIDEDIVILTRPIEDIYLVATSAMCLFDALDALSSIRLSGLQAKDWYISTARKAMEAGDILYAGKYNAPDYELIMSHGASLAIESTMINHAPEVKEKLQEVGIPVLIDQSSYETHPLGRTEWIKLYGALVGKEEVACRLFEEQAAYLQALAGEENTGKTVAFFYISSSGYAVARKSGDYITKMIELAGGNYIFENLGDPQKATSTVPLEMEQFYATAKDADFIIYNSTVGGELSSLEELIGKNELLRDFKAVQNGNVWCVEKNLFQETTQLGLMISDIHRMLTENDASLNKLNFMYRLQ</sequence>
<keyword evidence="2" id="KW-0732">Signal</keyword>
<dbReference type="PROSITE" id="PS51257">
    <property type="entry name" value="PROKAR_LIPOPROTEIN"/>
    <property type="match status" value="1"/>
</dbReference>
<dbReference type="PROSITE" id="PS50983">
    <property type="entry name" value="FE_B12_PBP"/>
    <property type="match status" value="1"/>
</dbReference>
<dbReference type="Pfam" id="PF01497">
    <property type="entry name" value="Peripla_BP_2"/>
    <property type="match status" value="1"/>
</dbReference>
<dbReference type="InterPro" id="IPR002491">
    <property type="entry name" value="ABC_transptr_periplasmic_BD"/>
</dbReference>
<dbReference type="PANTHER" id="PTHR30535">
    <property type="entry name" value="VITAMIN B12-BINDING PROTEIN"/>
    <property type="match status" value="1"/>
</dbReference>
<dbReference type="SUPFAM" id="SSF53807">
    <property type="entry name" value="Helical backbone' metal receptor"/>
    <property type="match status" value="1"/>
</dbReference>
<evidence type="ECO:0000259" key="3">
    <source>
        <dbReference type="PROSITE" id="PS50983"/>
    </source>
</evidence>
<feature type="chain" id="PRO_5039610671" evidence="2">
    <location>
        <begin position="29"/>
        <end position="384"/>
    </location>
</feature>
<dbReference type="Proteomes" id="UP000623678">
    <property type="component" value="Unassembled WGS sequence"/>
</dbReference>
<keyword evidence="5" id="KW-1185">Reference proteome</keyword>
<dbReference type="RefSeq" id="WP_262395846.1">
    <property type="nucleotide sequence ID" value="NZ_JACRTD010000008.1"/>
</dbReference>
<accession>A0A926IIX7</accession>
<evidence type="ECO:0000313" key="5">
    <source>
        <dbReference type="Proteomes" id="UP000623678"/>
    </source>
</evidence>
<comment type="caution">
    <text evidence="4">The sequence shown here is derived from an EMBL/GenBank/DDBJ whole genome shotgun (WGS) entry which is preliminary data.</text>
</comment>
<evidence type="ECO:0000313" key="4">
    <source>
        <dbReference type="EMBL" id="MBC8586123.1"/>
    </source>
</evidence>
<dbReference type="Gene3D" id="3.40.50.1980">
    <property type="entry name" value="Nitrogenase molybdenum iron protein domain"/>
    <property type="match status" value="2"/>
</dbReference>
<dbReference type="PANTHER" id="PTHR30535:SF34">
    <property type="entry name" value="MOLYBDATE-BINDING PROTEIN MOLA"/>
    <property type="match status" value="1"/>
</dbReference>
<protein>
    <submittedName>
        <fullName evidence="4">ABC transporter substrate-binding protein</fullName>
    </submittedName>
</protein>
<reference evidence="4" key="1">
    <citation type="submission" date="2020-08" db="EMBL/GenBank/DDBJ databases">
        <title>Genome public.</title>
        <authorList>
            <person name="Liu C."/>
            <person name="Sun Q."/>
        </authorList>
    </citation>
    <scope>NUCLEOTIDE SEQUENCE</scope>
    <source>
        <strain evidence="4">NSJ-64</strain>
    </source>
</reference>
<dbReference type="AlphaFoldDB" id="A0A926IIX7"/>
<proteinExistence type="inferred from homology"/>
<feature type="domain" description="Fe/B12 periplasmic-binding" evidence="3">
    <location>
        <begin position="100"/>
        <end position="374"/>
    </location>
</feature>
<evidence type="ECO:0000256" key="1">
    <source>
        <dbReference type="ARBA" id="ARBA00008814"/>
    </source>
</evidence>